<dbReference type="PANTHER" id="PTHR32309:SF31">
    <property type="entry name" value="CAPSULAR EXOPOLYSACCHARIDE FAMILY"/>
    <property type="match status" value="1"/>
</dbReference>
<evidence type="ECO:0000313" key="3">
    <source>
        <dbReference type="Proteomes" id="UP000324738"/>
    </source>
</evidence>
<dbReference type="GO" id="GO:0016301">
    <property type="term" value="F:kinase activity"/>
    <property type="evidence" value="ECO:0007669"/>
    <property type="project" value="UniProtKB-KW"/>
</dbReference>
<dbReference type="RefSeq" id="WP_188052274.1">
    <property type="nucleotide sequence ID" value="NZ_VTWH01000002.1"/>
</dbReference>
<evidence type="ECO:0000256" key="1">
    <source>
        <dbReference type="SAM" id="MobiDB-lite"/>
    </source>
</evidence>
<dbReference type="Proteomes" id="UP000324738">
    <property type="component" value="Unassembled WGS sequence"/>
</dbReference>
<organism evidence="2 3">
    <name type="scientific">Aureimonas fodinaquatilis</name>
    <dbReference type="NCBI Taxonomy" id="2565783"/>
    <lineage>
        <taxon>Bacteria</taxon>
        <taxon>Pseudomonadati</taxon>
        <taxon>Pseudomonadota</taxon>
        <taxon>Alphaproteobacteria</taxon>
        <taxon>Hyphomicrobiales</taxon>
        <taxon>Aurantimonadaceae</taxon>
        <taxon>Aureimonas</taxon>
    </lineage>
</organism>
<evidence type="ECO:0000313" key="2">
    <source>
        <dbReference type="EMBL" id="KAA0970576.1"/>
    </source>
</evidence>
<dbReference type="PANTHER" id="PTHR32309">
    <property type="entry name" value="TYROSINE-PROTEIN KINASE"/>
    <property type="match status" value="1"/>
</dbReference>
<dbReference type="AlphaFoldDB" id="A0A5B0DVR4"/>
<proteinExistence type="predicted"/>
<accession>A0A5B0DVR4</accession>
<keyword evidence="2" id="KW-0808">Transferase</keyword>
<sequence length="265" mass="28502">MDRVTEALHRARSLSPMTAPPANQAREQRTGRSLRVAGLFQRDGVLALAEADPANPPYKPAPALLSANHIAAFDKTDPQTRGFDILRSHVTNIMAADGTQTIAVTAPTTECGVSMVAANLAFSLARLKTLTVLMVEFKPRHGGFSGLFGLPRQAPDEGAVGLMGHVRRIQAGAHVINLLSAPHDVDPSEFVERVKRELRPDILLLDLPPMLAGDDAVHMLPLADLILLVLAVGRSTVTELEACKTFLPANSQTQVVMNRARPHGM</sequence>
<name>A0A5B0DVR4_9HYPH</name>
<dbReference type="Gene3D" id="3.40.50.300">
    <property type="entry name" value="P-loop containing nucleotide triphosphate hydrolases"/>
    <property type="match status" value="1"/>
</dbReference>
<gene>
    <name evidence="2" type="ORF">FPY71_08740</name>
</gene>
<dbReference type="SUPFAM" id="SSF52540">
    <property type="entry name" value="P-loop containing nucleoside triphosphate hydrolases"/>
    <property type="match status" value="1"/>
</dbReference>
<dbReference type="EMBL" id="VTWH01000002">
    <property type="protein sequence ID" value="KAA0970576.1"/>
    <property type="molecule type" value="Genomic_DNA"/>
</dbReference>
<feature type="region of interest" description="Disordered" evidence="1">
    <location>
        <begin position="1"/>
        <end position="30"/>
    </location>
</feature>
<keyword evidence="3" id="KW-1185">Reference proteome</keyword>
<dbReference type="InterPro" id="IPR027417">
    <property type="entry name" value="P-loop_NTPase"/>
</dbReference>
<dbReference type="InterPro" id="IPR050445">
    <property type="entry name" value="Bact_polysacc_biosynth/exp"/>
</dbReference>
<keyword evidence="2" id="KW-0418">Kinase</keyword>
<protein>
    <submittedName>
        <fullName evidence="2">CpsD/CapB family tyrosine-protein kinase</fullName>
    </submittedName>
</protein>
<comment type="caution">
    <text evidence="2">The sequence shown here is derived from an EMBL/GenBank/DDBJ whole genome shotgun (WGS) entry which is preliminary data.</text>
</comment>
<reference evidence="2 3" key="1">
    <citation type="submission" date="2019-08" db="EMBL/GenBank/DDBJ databases">
        <title>Aureimonas fodiniaquatilis sp. nov., isolated from a coal mine wastewater.</title>
        <authorList>
            <person name="Kim W."/>
        </authorList>
    </citation>
    <scope>NUCLEOTIDE SEQUENCE [LARGE SCALE GENOMIC DNA]</scope>
    <source>
        <strain evidence="2 3">CAU 1482</strain>
    </source>
</reference>